<evidence type="ECO:0000256" key="4">
    <source>
        <dbReference type="ARBA" id="ARBA00022475"/>
    </source>
</evidence>
<dbReference type="PANTHER" id="PTHR30489">
    <property type="entry name" value="LIPOPROTEIN-RELEASING SYSTEM TRANSMEMBRANE PROTEIN LOLE"/>
    <property type="match status" value="1"/>
</dbReference>
<comment type="subcellular location">
    <subcellularLocation>
        <location evidence="1">Cell membrane</location>
        <topology evidence="1">Multi-pass membrane protein</topology>
    </subcellularLocation>
</comment>
<evidence type="ECO:0000256" key="5">
    <source>
        <dbReference type="ARBA" id="ARBA00022692"/>
    </source>
</evidence>
<dbReference type="InterPro" id="IPR025857">
    <property type="entry name" value="MacB_PCD"/>
</dbReference>
<feature type="transmembrane region" description="Helical" evidence="8">
    <location>
        <begin position="371"/>
        <end position="395"/>
    </location>
</feature>
<dbReference type="AlphaFoldDB" id="A0A094WD13"/>
<keyword evidence="7 8" id="KW-0472">Membrane</keyword>
<dbReference type="InterPro" id="IPR051447">
    <property type="entry name" value="Lipoprotein-release_system"/>
</dbReference>
<keyword evidence="3" id="KW-0813">Transport</keyword>
<feature type="transmembrane region" description="Helical" evidence="8">
    <location>
        <begin position="24"/>
        <end position="49"/>
    </location>
</feature>
<evidence type="ECO:0000256" key="7">
    <source>
        <dbReference type="ARBA" id="ARBA00023136"/>
    </source>
</evidence>
<dbReference type="PATRIC" id="fig|178606.4.peg.1718"/>
<dbReference type="RefSeq" id="WP_052157892.1">
    <property type="nucleotide sequence ID" value="NZ_JPGK01000006.1"/>
</dbReference>
<evidence type="ECO:0000256" key="6">
    <source>
        <dbReference type="ARBA" id="ARBA00022989"/>
    </source>
</evidence>
<dbReference type="InterPro" id="IPR003838">
    <property type="entry name" value="ABC3_permease_C"/>
</dbReference>
<accession>A0A094WD13</accession>
<dbReference type="OrthoDB" id="9808461at2"/>
<keyword evidence="4" id="KW-1003">Cell membrane</keyword>
<feature type="domain" description="ABC3 transporter permease C-terminal" evidence="9">
    <location>
        <begin position="281"/>
        <end position="405"/>
    </location>
</feature>
<dbReference type="GO" id="GO:0044874">
    <property type="term" value="P:lipoprotein localization to outer membrane"/>
    <property type="evidence" value="ECO:0007669"/>
    <property type="project" value="TreeGrafter"/>
</dbReference>
<dbReference type="GO" id="GO:0042953">
    <property type="term" value="P:lipoprotein transport"/>
    <property type="evidence" value="ECO:0007669"/>
    <property type="project" value="InterPro"/>
</dbReference>
<dbReference type="EMBL" id="JPGK01000006">
    <property type="protein sequence ID" value="KGA93507.1"/>
    <property type="molecule type" value="Genomic_DNA"/>
</dbReference>
<feature type="transmembrane region" description="Helical" evidence="8">
    <location>
        <begin position="326"/>
        <end position="351"/>
    </location>
</feature>
<evidence type="ECO:0000259" key="9">
    <source>
        <dbReference type="Pfam" id="PF02687"/>
    </source>
</evidence>
<name>A0A094WD13_9BACT</name>
<feature type="domain" description="MacB-like periplasmic core" evidence="10">
    <location>
        <begin position="28"/>
        <end position="233"/>
    </location>
</feature>
<evidence type="ECO:0000313" key="12">
    <source>
        <dbReference type="Proteomes" id="UP000029452"/>
    </source>
</evidence>
<evidence type="ECO:0000313" key="11">
    <source>
        <dbReference type="EMBL" id="KGA93507.1"/>
    </source>
</evidence>
<reference evidence="11 12" key="1">
    <citation type="submission" date="2014-06" db="EMBL/GenBank/DDBJ databases">
        <title>Draft genome sequence of iron oxidizing acidophile Leptospirillum ferriphilum DSM14647.</title>
        <authorList>
            <person name="Cardenas J.P."/>
            <person name="Lazcano M."/>
            <person name="Ossandon F.J."/>
            <person name="Corbett M."/>
            <person name="Holmes D.S."/>
            <person name="Watkin E."/>
        </authorList>
    </citation>
    <scope>NUCLEOTIDE SEQUENCE [LARGE SCALE GENOMIC DNA]</scope>
    <source>
        <strain evidence="11 12">DSM 14647</strain>
    </source>
</reference>
<evidence type="ECO:0000259" key="10">
    <source>
        <dbReference type="Pfam" id="PF12704"/>
    </source>
</evidence>
<dbReference type="NCBIfam" id="TIGR02212">
    <property type="entry name" value="lolCE"/>
    <property type="match status" value="1"/>
</dbReference>
<dbReference type="Proteomes" id="UP000029452">
    <property type="component" value="Unassembled WGS sequence"/>
</dbReference>
<evidence type="ECO:0000256" key="2">
    <source>
        <dbReference type="ARBA" id="ARBA00005236"/>
    </source>
</evidence>
<dbReference type="Pfam" id="PF12704">
    <property type="entry name" value="MacB_PCD"/>
    <property type="match status" value="1"/>
</dbReference>
<protein>
    <submittedName>
        <fullName evidence="11">Lipoprotein releasing system transmembrane protein LolE</fullName>
    </submittedName>
</protein>
<keyword evidence="5 8" id="KW-0812">Transmembrane</keyword>
<gene>
    <name evidence="11" type="ORF">LptCag_0120</name>
</gene>
<proteinExistence type="inferred from homology"/>
<keyword evidence="6 8" id="KW-1133">Transmembrane helix</keyword>
<sequence>MIPGRFEWKVAIRYLRSNRRSRTLSLQTIISVSGVTVGVAALMATLAVMTGFQHKLRSKILGVNSHIVLTDGRGAPMDHPEDIEKEVRKIPGVLHVAPFILGQAMLSEGKTVSGAVLRGISPSSENKVTRFERYMVRGRLSDLDRPANAHRPGIVLGEDLADRLNVDIGDTVDVISPNGTMSAFGMVPKIRHFAVVGIFRSGLYEYDNTLALLSLPESARFLGLPQGSVTGLEIQVSHIMQASRISREIATRLGYPYWPRSWLQMNRNLFSALFLEKTVMFIILVLIVLVASFNIVSTLTMIVMDKGKEIAILKTMGATEGQIRKIFMIDGLLIGLVGTAAGLPIGYLITFLLEHFYRLPNDVYFVSHIPVIIRVSDILMVSLSAIGISFVATLYPSSRAARLDPIQSLRYE</sequence>
<dbReference type="GO" id="GO:0098797">
    <property type="term" value="C:plasma membrane protein complex"/>
    <property type="evidence" value="ECO:0007669"/>
    <property type="project" value="TreeGrafter"/>
</dbReference>
<organism evidence="11 12">
    <name type="scientific">Leptospirillum ferriphilum</name>
    <dbReference type="NCBI Taxonomy" id="178606"/>
    <lineage>
        <taxon>Bacteria</taxon>
        <taxon>Pseudomonadati</taxon>
        <taxon>Nitrospirota</taxon>
        <taxon>Nitrospiria</taxon>
        <taxon>Nitrospirales</taxon>
        <taxon>Nitrospiraceae</taxon>
        <taxon>Leptospirillum</taxon>
    </lineage>
</organism>
<dbReference type="PANTHER" id="PTHR30489:SF0">
    <property type="entry name" value="LIPOPROTEIN-RELEASING SYSTEM TRANSMEMBRANE PROTEIN LOLE"/>
    <property type="match status" value="1"/>
</dbReference>
<feature type="transmembrane region" description="Helical" evidence="8">
    <location>
        <begin position="279"/>
        <end position="305"/>
    </location>
</feature>
<keyword evidence="11" id="KW-0449">Lipoprotein</keyword>
<evidence type="ECO:0000256" key="1">
    <source>
        <dbReference type="ARBA" id="ARBA00004651"/>
    </source>
</evidence>
<evidence type="ECO:0000256" key="8">
    <source>
        <dbReference type="SAM" id="Phobius"/>
    </source>
</evidence>
<dbReference type="Pfam" id="PF02687">
    <property type="entry name" value="FtsX"/>
    <property type="match status" value="1"/>
</dbReference>
<dbReference type="InterPro" id="IPR011925">
    <property type="entry name" value="LolCE_TM"/>
</dbReference>
<comment type="similarity">
    <text evidence="2">Belongs to the ABC-4 integral membrane protein family. LolC/E subfamily.</text>
</comment>
<evidence type="ECO:0000256" key="3">
    <source>
        <dbReference type="ARBA" id="ARBA00022448"/>
    </source>
</evidence>
<comment type="caution">
    <text evidence="11">The sequence shown here is derived from an EMBL/GenBank/DDBJ whole genome shotgun (WGS) entry which is preliminary data.</text>
</comment>